<sequence>MSIKIFYAPIAAMFLTASLVSCTNEVLNAAGEDAYLEGNNTSFSISLNNGAVSPSGTRGAELGNKGTGDVASENREAQLNKVYAVAFLNGKYYGTFEGTQPADGDIGNSDELGTTYTGTTDYRFDFHKIGSYKVYIVTNVNGTLSAVSNGGSGYNCSASTDAVKTIADFTAGTSVPADLFAAVINQTPGDGNTDENFIMTSAEQTVNIDATQIKNQGSIDVSRASARFDVYVNSSMNANVGSETSDFKMTNITFKNRYTTTLMARDDNTDKDMTITGLTKTNTSYDQTAGGTSPGTTSCTETIYGYENYNDLDATTPDALTDGVTIINVQGIYKRGENENLEVNYDIPFIDSSTGKVIPIERNHLYKVTLGRKDNTPTEFAAMSYSIEVVDWNTGETLKLASGDLKDEEVPEVTEVSYGATPTVVSDTGTAPSIEYEIPDDVTSITIKTSTASMAAAKLVTDDYQVQLYDNAGNAITDIEILEVTANRVYHENGTLTQEFTVTFPANTGAADNVEYQMHLENQFDTDFATDFKIIHLN</sequence>
<evidence type="ECO:0000313" key="3">
    <source>
        <dbReference type="Proteomes" id="UP000236735"/>
    </source>
</evidence>
<evidence type="ECO:0000256" key="1">
    <source>
        <dbReference type="SAM" id="SignalP"/>
    </source>
</evidence>
<evidence type="ECO:0008006" key="4">
    <source>
        <dbReference type="Google" id="ProtNLM"/>
    </source>
</evidence>
<protein>
    <recommendedName>
        <fullName evidence="4">Fimbrillin-like</fullName>
    </recommendedName>
</protein>
<organism evidence="2 3">
    <name type="scientific">Xylanibacter ruminicola</name>
    <name type="common">Prevotella ruminicola</name>
    <dbReference type="NCBI Taxonomy" id="839"/>
    <lineage>
        <taxon>Bacteria</taxon>
        <taxon>Pseudomonadati</taxon>
        <taxon>Bacteroidota</taxon>
        <taxon>Bacteroidia</taxon>
        <taxon>Bacteroidales</taxon>
        <taxon>Prevotellaceae</taxon>
        <taxon>Xylanibacter</taxon>
    </lineage>
</organism>
<dbReference type="EMBL" id="FNUV01000003">
    <property type="protein sequence ID" value="SEF74752.1"/>
    <property type="molecule type" value="Genomic_DNA"/>
</dbReference>
<dbReference type="RefSeq" id="WP_146063123.1">
    <property type="nucleotide sequence ID" value="NZ_FNUV01000003.1"/>
</dbReference>
<accession>A0A1H5UIA2</accession>
<gene>
    <name evidence="2" type="ORF">SAMN05216354_1490</name>
</gene>
<feature type="signal peptide" evidence="1">
    <location>
        <begin position="1"/>
        <end position="23"/>
    </location>
</feature>
<keyword evidence="1" id="KW-0732">Signal</keyword>
<reference evidence="2 3" key="1">
    <citation type="submission" date="2016-10" db="EMBL/GenBank/DDBJ databases">
        <authorList>
            <person name="de Groot N.N."/>
        </authorList>
    </citation>
    <scope>NUCLEOTIDE SEQUENCE [LARGE SCALE GENOMIC DNA]</scope>
    <source>
        <strain evidence="2 3">AR32</strain>
    </source>
</reference>
<evidence type="ECO:0000313" key="2">
    <source>
        <dbReference type="EMBL" id="SEF74752.1"/>
    </source>
</evidence>
<name>A0A1H5UIA2_XYLRU</name>
<dbReference type="AlphaFoldDB" id="A0A1H5UIA2"/>
<dbReference type="PROSITE" id="PS51257">
    <property type="entry name" value="PROKAR_LIPOPROTEIN"/>
    <property type="match status" value="1"/>
</dbReference>
<dbReference type="Proteomes" id="UP000236735">
    <property type="component" value="Unassembled WGS sequence"/>
</dbReference>
<proteinExistence type="predicted"/>
<feature type="chain" id="PRO_5009286187" description="Fimbrillin-like" evidence="1">
    <location>
        <begin position="24"/>
        <end position="538"/>
    </location>
</feature>